<feature type="domain" description="4Fe-4S ferredoxin-type" evidence="6">
    <location>
        <begin position="144"/>
        <end position="176"/>
    </location>
</feature>
<dbReference type="SUPFAM" id="SSF57701">
    <property type="entry name" value="Zn2/Cys6 DNA-binding domain"/>
    <property type="match status" value="1"/>
</dbReference>
<feature type="region of interest" description="Disordered" evidence="4">
    <location>
        <begin position="104"/>
        <end position="128"/>
    </location>
</feature>
<dbReference type="PANTHER" id="PTHR31001:SF56">
    <property type="entry name" value="ZN(2)-C6 FUNGAL-TYPE DOMAIN-CONTAINING PROTEIN"/>
    <property type="match status" value="1"/>
</dbReference>
<dbReference type="InterPro" id="IPR050613">
    <property type="entry name" value="Sec_Metabolite_Reg"/>
</dbReference>
<dbReference type="Gene3D" id="4.10.240.10">
    <property type="entry name" value="Zn(2)-C6 fungal-type DNA-binding domain"/>
    <property type="match status" value="1"/>
</dbReference>
<dbReference type="InterPro" id="IPR036864">
    <property type="entry name" value="Zn2-C6_fun-type_DNA-bd_sf"/>
</dbReference>
<comment type="subcellular location">
    <subcellularLocation>
        <location evidence="1">Nucleus</location>
    </subcellularLocation>
</comment>
<dbReference type="InterPro" id="IPR001138">
    <property type="entry name" value="Zn2Cys6_DnaBD"/>
</dbReference>
<keyword evidence="3" id="KW-0175">Coiled coil</keyword>
<dbReference type="EMBL" id="KZ110605">
    <property type="protein sequence ID" value="OSX58432.1"/>
    <property type="molecule type" value="Genomic_DNA"/>
</dbReference>
<feature type="region of interest" description="Disordered" evidence="4">
    <location>
        <begin position="280"/>
        <end position="308"/>
    </location>
</feature>
<dbReference type="PANTHER" id="PTHR31001">
    <property type="entry name" value="UNCHARACTERIZED TRANSCRIPTIONAL REGULATORY PROTEIN"/>
    <property type="match status" value="1"/>
</dbReference>
<evidence type="ECO:0000256" key="3">
    <source>
        <dbReference type="SAM" id="Coils"/>
    </source>
</evidence>
<dbReference type="SMART" id="SM00066">
    <property type="entry name" value="GAL4"/>
    <property type="match status" value="1"/>
</dbReference>
<evidence type="ECO:0000259" key="6">
    <source>
        <dbReference type="PROSITE" id="PS51379"/>
    </source>
</evidence>
<feature type="compositionally biased region" description="Basic and acidic residues" evidence="4">
    <location>
        <begin position="114"/>
        <end position="128"/>
    </location>
</feature>
<keyword evidence="2" id="KW-0539">Nucleus</keyword>
<evidence type="ECO:0000313" key="7">
    <source>
        <dbReference type="EMBL" id="OSX58432.1"/>
    </source>
</evidence>
<dbReference type="PROSITE" id="PS50048">
    <property type="entry name" value="ZN2_CY6_FUNGAL_2"/>
    <property type="match status" value="1"/>
</dbReference>
<protein>
    <recommendedName>
        <fullName evidence="9">Zn(2)-C6 fungal-type domain-containing protein</fullName>
    </recommendedName>
</protein>
<dbReference type="InterPro" id="IPR017896">
    <property type="entry name" value="4Fe4S_Fe-S-bd"/>
</dbReference>
<dbReference type="GO" id="GO:0008270">
    <property type="term" value="F:zinc ion binding"/>
    <property type="evidence" value="ECO:0007669"/>
    <property type="project" value="InterPro"/>
</dbReference>
<sequence>MAHSVGGASAVYDAVHNGIEAHTIAGRKQSQRPAFDQKPKGVARGNESDVDDARSAAAIPGHSPATCTGRCSPRLASVAATAATARAAAATVCAAAATACAAATTGRAMPNTSRQDDKDRSARAQEQEFKRARGAISCAECRRLKLKCDKTVPCSSCKRRGCSSICPNGSLTTGQGTRFILADTDRLHRKIAEMSDRIRQLEDALAILQSSVTRDLHPLLAHDLLKIKSGLELHSAAHLQGRAAHSDDAGEQGDEESQYIDAFGTLAVRDDGAAMFYGRSAGSEQHTPSPFQDENEKSGQPPPAAPHASLPHALARLTTAFPAAPSGLADADADMDVQELMEAHLPPWPRAAQLCDLYLEQAPWFFGAVTRRQLVEEVLPLFYAEAVEYRAHAGASGSGSIEAGAQVSSSAAAFDLQPARTPGTAHDLALLFVTFCFGALTDVELPPAPHNSEAEQYFQLTRAALNAEPLLERPPSVVTVQTMACAW</sequence>
<dbReference type="PROSITE" id="PS51379">
    <property type="entry name" value="4FE4S_FER_2"/>
    <property type="match status" value="1"/>
</dbReference>
<dbReference type="CDD" id="cd00067">
    <property type="entry name" value="GAL4"/>
    <property type="match status" value="1"/>
</dbReference>
<evidence type="ECO:0000259" key="5">
    <source>
        <dbReference type="PROSITE" id="PS50048"/>
    </source>
</evidence>
<dbReference type="GO" id="GO:0005634">
    <property type="term" value="C:nucleus"/>
    <property type="evidence" value="ECO:0007669"/>
    <property type="project" value="UniProtKB-SubCell"/>
</dbReference>
<proteinExistence type="predicted"/>
<evidence type="ECO:0000256" key="1">
    <source>
        <dbReference type="ARBA" id="ARBA00004123"/>
    </source>
</evidence>
<evidence type="ECO:0008006" key="9">
    <source>
        <dbReference type="Google" id="ProtNLM"/>
    </source>
</evidence>
<evidence type="ECO:0000256" key="4">
    <source>
        <dbReference type="SAM" id="MobiDB-lite"/>
    </source>
</evidence>
<reference evidence="7 8" key="1">
    <citation type="submission" date="2017-04" db="EMBL/GenBank/DDBJ databases">
        <title>Genome Sequence of the Model Brown-Rot Fungus Postia placenta SB12.</title>
        <authorList>
            <consortium name="DOE Joint Genome Institute"/>
            <person name="Gaskell J."/>
            <person name="Kersten P."/>
            <person name="Larrondo L.F."/>
            <person name="Canessa P."/>
            <person name="Martinez D."/>
            <person name="Hibbett D."/>
            <person name="Schmoll M."/>
            <person name="Kubicek C.P."/>
            <person name="Martinez A.T."/>
            <person name="Yadav J."/>
            <person name="Master E."/>
            <person name="Magnuson J.K."/>
            <person name="James T."/>
            <person name="Yaver D."/>
            <person name="Berka R."/>
            <person name="Labutti K."/>
            <person name="Lipzen A."/>
            <person name="Aerts A."/>
            <person name="Barry K."/>
            <person name="Henrissat B."/>
            <person name="Blanchette R."/>
            <person name="Grigoriev I."/>
            <person name="Cullen D."/>
        </authorList>
    </citation>
    <scope>NUCLEOTIDE SEQUENCE [LARGE SCALE GENOMIC DNA]</scope>
    <source>
        <strain evidence="7 8">MAD-698-R-SB12</strain>
    </source>
</reference>
<name>A0A1X6MQG1_9APHY</name>
<dbReference type="RefSeq" id="XP_024335226.1">
    <property type="nucleotide sequence ID" value="XM_024486796.1"/>
</dbReference>
<dbReference type="GO" id="GO:0000981">
    <property type="term" value="F:DNA-binding transcription factor activity, RNA polymerase II-specific"/>
    <property type="evidence" value="ECO:0007669"/>
    <property type="project" value="InterPro"/>
</dbReference>
<dbReference type="Proteomes" id="UP000194127">
    <property type="component" value="Unassembled WGS sequence"/>
</dbReference>
<gene>
    <name evidence="7" type="ORF">POSPLADRAFT_1153987</name>
</gene>
<organism evidence="7 8">
    <name type="scientific">Postia placenta MAD-698-R-SB12</name>
    <dbReference type="NCBI Taxonomy" id="670580"/>
    <lineage>
        <taxon>Eukaryota</taxon>
        <taxon>Fungi</taxon>
        <taxon>Dikarya</taxon>
        <taxon>Basidiomycota</taxon>
        <taxon>Agaricomycotina</taxon>
        <taxon>Agaricomycetes</taxon>
        <taxon>Polyporales</taxon>
        <taxon>Adustoporiaceae</taxon>
        <taxon>Rhodonia</taxon>
    </lineage>
</organism>
<feature type="coiled-coil region" evidence="3">
    <location>
        <begin position="184"/>
        <end position="211"/>
    </location>
</feature>
<dbReference type="OrthoDB" id="424974at2759"/>
<accession>A0A1X6MQG1</accession>
<feature type="region of interest" description="Disordered" evidence="4">
    <location>
        <begin position="24"/>
        <end position="61"/>
    </location>
</feature>
<dbReference type="PROSITE" id="PS00463">
    <property type="entry name" value="ZN2_CY6_FUNGAL_1"/>
    <property type="match status" value="1"/>
</dbReference>
<dbReference type="GeneID" id="36331745"/>
<feature type="domain" description="Zn(2)-C6 fungal-type" evidence="5">
    <location>
        <begin position="137"/>
        <end position="166"/>
    </location>
</feature>
<feature type="compositionally biased region" description="Polar residues" evidence="4">
    <location>
        <begin position="282"/>
        <end position="292"/>
    </location>
</feature>
<evidence type="ECO:0000313" key="8">
    <source>
        <dbReference type="Proteomes" id="UP000194127"/>
    </source>
</evidence>
<keyword evidence="8" id="KW-1185">Reference proteome</keyword>
<evidence type="ECO:0000256" key="2">
    <source>
        <dbReference type="ARBA" id="ARBA00023242"/>
    </source>
</evidence>
<dbReference type="AlphaFoldDB" id="A0A1X6MQG1"/>